<evidence type="ECO:0000313" key="2">
    <source>
        <dbReference type="EMBL" id="ANB16925.1"/>
    </source>
</evidence>
<keyword evidence="3" id="KW-1185">Reference proteome</keyword>
<organism evidence="2 3">
    <name type="scientific">Dokdonella koreensis DS-123</name>
    <dbReference type="NCBI Taxonomy" id="1300342"/>
    <lineage>
        <taxon>Bacteria</taxon>
        <taxon>Pseudomonadati</taxon>
        <taxon>Pseudomonadota</taxon>
        <taxon>Gammaproteobacteria</taxon>
        <taxon>Lysobacterales</taxon>
        <taxon>Rhodanobacteraceae</taxon>
        <taxon>Dokdonella</taxon>
    </lineage>
</organism>
<dbReference type="EMBL" id="CP015249">
    <property type="protein sequence ID" value="ANB16925.1"/>
    <property type="molecule type" value="Genomic_DNA"/>
</dbReference>
<dbReference type="KEGG" id="dko:I596_894"/>
<accession>A0A160DRT7</accession>
<dbReference type="Proteomes" id="UP000076830">
    <property type="component" value="Chromosome"/>
</dbReference>
<name>A0A160DRT7_9GAMM</name>
<sequence>MNAIPERRARGPLQRAIDTRHRRTGAGSDAIRRPVTARRRVAIGRRSSATSG</sequence>
<protein>
    <submittedName>
        <fullName evidence="2">Uncharacterized protein</fullName>
    </submittedName>
</protein>
<dbReference type="STRING" id="1300342.I596_894"/>
<evidence type="ECO:0000313" key="3">
    <source>
        <dbReference type="Proteomes" id="UP000076830"/>
    </source>
</evidence>
<reference evidence="2 3" key="1">
    <citation type="submission" date="2016-04" db="EMBL/GenBank/DDBJ databases">
        <title>Complete genome sequence of Dokdonella koreensis DS-123T.</title>
        <authorList>
            <person name="Kim J.F."/>
            <person name="Lee H."/>
            <person name="Kwak M.-J."/>
        </authorList>
    </citation>
    <scope>NUCLEOTIDE SEQUENCE [LARGE SCALE GENOMIC DNA]</scope>
    <source>
        <strain evidence="2 3">DS-123</strain>
    </source>
</reference>
<gene>
    <name evidence="2" type="ORF">I596_894</name>
</gene>
<evidence type="ECO:0000256" key="1">
    <source>
        <dbReference type="SAM" id="MobiDB-lite"/>
    </source>
</evidence>
<feature type="region of interest" description="Disordered" evidence="1">
    <location>
        <begin position="1"/>
        <end position="52"/>
    </location>
</feature>
<proteinExistence type="predicted"/>
<dbReference type="AlphaFoldDB" id="A0A160DRT7"/>